<gene>
    <name evidence="2" type="ORF">PR048_013768</name>
</gene>
<feature type="region of interest" description="Disordered" evidence="1">
    <location>
        <begin position="493"/>
        <end position="560"/>
    </location>
</feature>
<feature type="compositionally biased region" description="Basic and acidic residues" evidence="1">
    <location>
        <begin position="498"/>
        <end position="513"/>
    </location>
</feature>
<accession>A0ABQ9HT32</accession>
<protein>
    <submittedName>
        <fullName evidence="2">Uncharacterized protein</fullName>
    </submittedName>
</protein>
<sequence>MPVGYRSIAWEEIFSRHSGVSVKYSNELSELYSVIHKKEYLIGTISTRKYSGREPASNDRRVKLPSLRRVHARIKLLAAVLMVIVQDQPRAGAYSVAHWPCEAVGTGIESDWRTHVAEHSLLVGPPPTHFNLVLSADNYMIFSKGYTETQSEMTRNGAYSVKAKYHSFGFRGRTMPSLYDDFSATANQKIIVSELRIRESVAYSENSSYICLENSATGQQKFETPFADQRLRGEWRDLGGVRNSAGMKKRRGTGEPRENLLTSGTIPICENPGATSLLTRFAEVGGNSEVHTFYAHRPCKLAFCRARLRARHKSDICYPSLTPVWFGPLKENIQNITSFSDTGRYKSKDVHHSLQTVRLLASHLGEPGSIPGRVTAASSKVGIVLDSAVDWHVFSGISCFPRLCIPALLHFHLDSHSSALKTSCRTLHVRKPFANQRLVGKIYDIPWRPSVIYGRTYDGRTLRGIVNPAVFYLPAVASCSRVRQNGHFKSVAQPTSMERCRNEGAGETGDPRENPPTNGIDRHDSHIRKSGDQAGVGGERANLSATTAPRQSAEHALVSRDEKLAKRDRVACEGADLEVASAWFAHVNLLIRTDPSLAEKHCRLTPSQRINRYPARFFQADKINFKHVYTEVTFAVGSAFIMHTLGDTEPKVDLQGNKKRIPYCLVRGNTRAAANEQISKARLYKGLPARRHAPSPVPPGLSLNWLHTQAASNGEIAQARKYILAWSPAHRSFKTSVNGSEFTWVYRLKKLSRFYNVAMQWRVVKRCKQEPVTGVEPGESECTAATHETAARHPLHTCCDVNCTTTFNSLMCKLAKA</sequence>
<organism evidence="2 3">
    <name type="scientific">Dryococelus australis</name>
    <dbReference type="NCBI Taxonomy" id="614101"/>
    <lineage>
        <taxon>Eukaryota</taxon>
        <taxon>Metazoa</taxon>
        <taxon>Ecdysozoa</taxon>
        <taxon>Arthropoda</taxon>
        <taxon>Hexapoda</taxon>
        <taxon>Insecta</taxon>
        <taxon>Pterygota</taxon>
        <taxon>Neoptera</taxon>
        <taxon>Polyneoptera</taxon>
        <taxon>Phasmatodea</taxon>
        <taxon>Verophasmatodea</taxon>
        <taxon>Anareolatae</taxon>
        <taxon>Phasmatidae</taxon>
        <taxon>Eurycanthinae</taxon>
        <taxon>Dryococelus</taxon>
    </lineage>
</organism>
<feature type="compositionally biased region" description="Basic and acidic residues" evidence="1">
    <location>
        <begin position="520"/>
        <end position="531"/>
    </location>
</feature>
<dbReference type="EMBL" id="JARBHB010000004">
    <property type="protein sequence ID" value="KAJ8887552.1"/>
    <property type="molecule type" value="Genomic_DNA"/>
</dbReference>
<evidence type="ECO:0000313" key="2">
    <source>
        <dbReference type="EMBL" id="KAJ8887552.1"/>
    </source>
</evidence>
<keyword evidence="3" id="KW-1185">Reference proteome</keyword>
<evidence type="ECO:0000313" key="3">
    <source>
        <dbReference type="Proteomes" id="UP001159363"/>
    </source>
</evidence>
<dbReference type="Proteomes" id="UP001159363">
    <property type="component" value="Chromosome X"/>
</dbReference>
<reference evidence="2 3" key="1">
    <citation type="submission" date="2023-02" db="EMBL/GenBank/DDBJ databases">
        <title>LHISI_Scaffold_Assembly.</title>
        <authorList>
            <person name="Stuart O.P."/>
            <person name="Cleave R."/>
            <person name="Magrath M.J.L."/>
            <person name="Mikheyev A.S."/>
        </authorList>
    </citation>
    <scope>NUCLEOTIDE SEQUENCE [LARGE SCALE GENOMIC DNA]</scope>
    <source>
        <strain evidence="2">Daus_M_001</strain>
        <tissue evidence="2">Leg muscle</tissue>
    </source>
</reference>
<comment type="caution">
    <text evidence="2">The sequence shown here is derived from an EMBL/GenBank/DDBJ whole genome shotgun (WGS) entry which is preliminary data.</text>
</comment>
<name>A0ABQ9HT32_9NEOP</name>
<feature type="region of interest" description="Disordered" evidence="1">
    <location>
        <begin position="242"/>
        <end position="264"/>
    </location>
</feature>
<evidence type="ECO:0000256" key="1">
    <source>
        <dbReference type="SAM" id="MobiDB-lite"/>
    </source>
</evidence>
<proteinExistence type="predicted"/>